<dbReference type="InterPro" id="IPR000524">
    <property type="entry name" value="Tscrpt_reg_HTH_GntR"/>
</dbReference>
<dbReference type="EMBL" id="AP019376">
    <property type="protein sequence ID" value="BBH87864.1"/>
    <property type="molecule type" value="Genomic_DNA"/>
</dbReference>
<dbReference type="InterPro" id="IPR036388">
    <property type="entry name" value="WH-like_DNA-bd_sf"/>
</dbReference>
<dbReference type="InterPro" id="IPR008920">
    <property type="entry name" value="TF_FadR/GntR_C"/>
</dbReference>
<dbReference type="InterPro" id="IPR036390">
    <property type="entry name" value="WH_DNA-bd_sf"/>
</dbReference>
<keyword evidence="2" id="KW-0238">DNA-binding</keyword>
<dbReference type="PANTHER" id="PTHR43537:SF24">
    <property type="entry name" value="GLUCONATE OPERON TRANSCRIPTIONAL REPRESSOR"/>
    <property type="match status" value="1"/>
</dbReference>
<dbReference type="Gene3D" id="1.10.10.10">
    <property type="entry name" value="Winged helix-like DNA-binding domain superfamily/Winged helix DNA-binding domain"/>
    <property type="match status" value="1"/>
</dbReference>
<dbReference type="PRINTS" id="PR00035">
    <property type="entry name" value="HTHGNTR"/>
</dbReference>
<dbReference type="GO" id="GO:0003677">
    <property type="term" value="F:DNA binding"/>
    <property type="evidence" value="ECO:0007669"/>
    <property type="project" value="UniProtKB-KW"/>
</dbReference>
<dbReference type="SUPFAM" id="SSF48008">
    <property type="entry name" value="GntR ligand-binding domain-like"/>
    <property type="match status" value="1"/>
</dbReference>
<keyword evidence="1" id="KW-0805">Transcription regulation</keyword>
<dbReference type="PROSITE" id="PS50949">
    <property type="entry name" value="HTH_GNTR"/>
    <property type="match status" value="1"/>
</dbReference>
<evidence type="ECO:0000313" key="5">
    <source>
        <dbReference type="EMBL" id="BBH87864.1"/>
    </source>
</evidence>
<dbReference type="SMART" id="SM00895">
    <property type="entry name" value="FCD"/>
    <property type="match status" value="1"/>
</dbReference>
<dbReference type="Pfam" id="PF07729">
    <property type="entry name" value="FCD"/>
    <property type="match status" value="1"/>
</dbReference>
<keyword evidence="3" id="KW-0804">Transcription</keyword>
<dbReference type="Gene3D" id="1.20.120.530">
    <property type="entry name" value="GntR ligand-binding domain-like"/>
    <property type="match status" value="1"/>
</dbReference>
<evidence type="ECO:0000256" key="2">
    <source>
        <dbReference type="ARBA" id="ARBA00023125"/>
    </source>
</evidence>
<accession>A0A455SRR1</accession>
<name>A0A455SRR1_9CHLR</name>
<dbReference type="Pfam" id="PF00392">
    <property type="entry name" value="GntR"/>
    <property type="match status" value="1"/>
</dbReference>
<organism evidence="5">
    <name type="scientific">Thermosporothrix sp. COM3</name>
    <dbReference type="NCBI Taxonomy" id="2490863"/>
    <lineage>
        <taxon>Bacteria</taxon>
        <taxon>Bacillati</taxon>
        <taxon>Chloroflexota</taxon>
        <taxon>Ktedonobacteria</taxon>
        <taxon>Ktedonobacterales</taxon>
        <taxon>Thermosporotrichaceae</taxon>
        <taxon>Thermosporothrix</taxon>
    </lineage>
</organism>
<evidence type="ECO:0000259" key="4">
    <source>
        <dbReference type="PROSITE" id="PS50949"/>
    </source>
</evidence>
<evidence type="ECO:0000256" key="1">
    <source>
        <dbReference type="ARBA" id="ARBA00023015"/>
    </source>
</evidence>
<evidence type="ECO:0000256" key="3">
    <source>
        <dbReference type="ARBA" id="ARBA00023163"/>
    </source>
</evidence>
<protein>
    <submittedName>
        <fullName evidence="5">GntR family transcriptional regulator</fullName>
    </submittedName>
</protein>
<reference evidence="5" key="1">
    <citation type="submission" date="2018-12" db="EMBL/GenBank/DDBJ databases">
        <title>Novel natural products biosynthetic potential of the class Ktedonobacteria.</title>
        <authorList>
            <person name="Zheng Y."/>
            <person name="Saitou A."/>
            <person name="Wang C.M."/>
            <person name="Toyoda A."/>
            <person name="Minakuchi Y."/>
            <person name="Sekiguchi Y."/>
            <person name="Ueda K."/>
            <person name="Takano H."/>
            <person name="Sakai Y."/>
            <person name="Yokota A."/>
            <person name="Yabe S."/>
        </authorList>
    </citation>
    <scope>NUCLEOTIDE SEQUENCE</scope>
    <source>
        <strain evidence="5">COM3</strain>
    </source>
</reference>
<dbReference type="SMART" id="SM00345">
    <property type="entry name" value="HTH_GNTR"/>
    <property type="match status" value="1"/>
</dbReference>
<dbReference type="GO" id="GO:0003700">
    <property type="term" value="F:DNA-binding transcription factor activity"/>
    <property type="evidence" value="ECO:0007669"/>
    <property type="project" value="InterPro"/>
</dbReference>
<feature type="domain" description="HTH gntR-type" evidence="4">
    <location>
        <begin position="8"/>
        <end position="75"/>
    </location>
</feature>
<gene>
    <name evidence="5" type="ORF">KTC_26150</name>
</gene>
<sequence length="215" mass="25255">METIGQRRPRREEVRELILERLLKGELAPGSRVKEVWLANELGVSRTPLREALFRLEQEGFVRADPARGFTVVPLTAREVREIYPIIWTLECLALRTAGLVHAEQCAELERLNAELAEEAEVSQRRIELDTRWHRTLLQHCPNGRLLRLIDAQKQVAYRYEWAFMRETEVIPVSVQQHAEIIEALRQQDLERAVEVLEMNWRSGMDMLLQRLDWL</sequence>
<proteinExistence type="predicted"/>
<dbReference type="AlphaFoldDB" id="A0A455SRR1"/>
<dbReference type="SUPFAM" id="SSF46785">
    <property type="entry name" value="Winged helix' DNA-binding domain"/>
    <property type="match status" value="1"/>
</dbReference>
<dbReference type="PANTHER" id="PTHR43537">
    <property type="entry name" value="TRANSCRIPTIONAL REGULATOR, GNTR FAMILY"/>
    <property type="match status" value="1"/>
</dbReference>
<dbReference type="InterPro" id="IPR011711">
    <property type="entry name" value="GntR_C"/>
</dbReference>